<proteinExistence type="predicted"/>
<keyword evidence="4" id="KW-1185">Reference proteome</keyword>
<dbReference type="EMBL" id="FJOG01000006">
    <property type="protein sequence ID" value="CZR55666.1"/>
    <property type="molecule type" value="Genomic_DNA"/>
</dbReference>
<gene>
    <name evidence="3" type="ORF">PAC_05554</name>
</gene>
<feature type="compositionally biased region" description="Acidic residues" evidence="1">
    <location>
        <begin position="325"/>
        <end position="334"/>
    </location>
</feature>
<dbReference type="Proteomes" id="UP000184330">
    <property type="component" value="Unassembled WGS sequence"/>
</dbReference>
<dbReference type="InterPro" id="IPR045518">
    <property type="entry name" value="2EXR"/>
</dbReference>
<dbReference type="Pfam" id="PF20150">
    <property type="entry name" value="2EXR"/>
    <property type="match status" value="1"/>
</dbReference>
<evidence type="ECO:0000259" key="2">
    <source>
        <dbReference type="Pfam" id="PF20150"/>
    </source>
</evidence>
<accession>A0A1L7WSC5</accession>
<dbReference type="OrthoDB" id="3540486at2759"/>
<name>A0A1L7WSC5_9HELO</name>
<protein>
    <recommendedName>
        <fullName evidence="2">2EXR domain-containing protein</fullName>
    </recommendedName>
</protein>
<evidence type="ECO:0000313" key="4">
    <source>
        <dbReference type="Proteomes" id="UP000184330"/>
    </source>
</evidence>
<sequence length="362" mass="41913">MPADINNDSTGTFNQFSLLPCELRVQIWNWAPRKRVLQAAYTPFAQNPPDAEPRWQICRDSIAPDPVERVCKEARRSFSRFMGVLFHPCTDILLISDPTFTIRAVQRLFFEIEHINRLQHIAFTAPVWQGLRHTHHEFPTAALSPATILRKLEGLTDFTLAVSEDDSAEMETESYGYEGEWSEEFADEWGDVEHAMDEENFGEDDRNHHPLLAQAQSILGDPNSSSERDANGELTYAAKADRFLHGLEERTLANMLEETYSRHIGILRLRPTDHSGSLFFEEQHLFKSDVSMVFDREKALDPDWKWPRIDVREIEEGEMPHDDQFYDWDYESPSDEGSPDRDDPENDWLRPEYESPGGHYTP</sequence>
<dbReference type="AlphaFoldDB" id="A0A1L7WSC5"/>
<feature type="domain" description="2EXR" evidence="2">
    <location>
        <begin position="13"/>
        <end position="78"/>
    </location>
</feature>
<organism evidence="3 4">
    <name type="scientific">Phialocephala subalpina</name>
    <dbReference type="NCBI Taxonomy" id="576137"/>
    <lineage>
        <taxon>Eukaryota</taxon>
        <taxon>Fungi</taxon>
        <taxon>Dikarya</taxon>
        <taxon>Ascomycota</taxon>
        <taxon>Pezizomycotina</taxon>
        <taxon>Leotiomycetes</taxon>
        <taxon>Helotiales</taxon>
        <taxon>Mollisiaceae</taxon>
        <taxon>Phialocephala</taxon>
        <taxon>Phialocephala fortinii species complex</taxon>
    </lineage>
</organism>
<feature type="region of interest" description="Disordered" evidence="1">
    <location>
        <begin position="317"/>
        <end position="362"/>
    </location>
</feature>
<dbReference type="PANTHER" id="PTHR35910">
    <property type="entry name" value="2EXR DOMAIN-CONTAINING PROTEIN"/>
    <property type="match status" value="1"/>
</dbReference>
<evidence type="ECO:0000256" key="1">
    <source>
        <dbReference type="SAM" id="MobiDB-lite"/>
    </source>
</evidence>
<dbReference type="PANTHER" id="PTHR35910:SF6">
    <property type="entry name" value="2EXR DOMAIN-CONTAINING PROTEIN"/>
    <property type="match status" value="1"/>
</dbReference>
<reference evidence="3 4" key="1">
    <citation type="submission" date="2016-03" db="EMBL/GenBank/DDBJ databases">
        <authorList>
            <person name="Ploux O."/>
        </authorList>
    </citation>
    <scope>NUCLEOTIDE SEQUENCE [LARGE SCALE GENOMIC DNA]</scope>
    <source>
        <strain evidence="3 4">UAMH 11012</strain>
    </source>
</reference>
<evidence type="ECO:0000313" key="3">
    <source>
        <dbReference type="EMBL" id="CZR55666.1"/>
    </source>
</evidence>